<dbReference type="OrthoDB" id="6513042at2759"/>
<evidence type="ECO:0000313" key="2">
    <source>
        <dbReference type="EMBL" id="ESN99732.1"/>
    </source>
</evidence>
<dbReference type="InterPro" id="IPR048761">
    <property type="entry name" value="SMUBP-2_HCS1_1B"/>
</dbReference>
<protein>
    <recommendedName>
        <fullName evidence="1">Helicase SMUBP-2/HCS1 1B domain-containing protein</fullName>
    </recommendedName>
</protein>
<gene>
    <name evidence="3" type="primary">20205857</name>
    <name evidence="2" type="ORF">HELRODRAFT_176492</name>
</gene>
<keyword evidence="4" id="KW-1185">Reference proteome</keyword>
<evidence type="ECO:0000313" key="3">
    <source>
        <dbReference type="EnsemblMetazoa" id="HelroP176492"/>
    </source>
</evidence>
<dbReference type="GeneID" id="20205857"/>
<dbReference type="InParanoid" id="T1FAK8"/>
<dbReference type="RefSeq" id="XP_009022097.1">
    <property type="nucleotide sequence ID" value="XM_009023849.1"/>
</dbReference>
<name>T1FAK8_HELRO</name>
<reference evidence="3" key="3">
    <citation type="submission" date="2015-06" db="UniProtKB">
        <authorList>
            <consortium name="EnsemblMetazoa"/>
        </authorList>
    </citation>
    <scope>IDENTIFICATION</scope>
</reference>
<organism evidence="3 4">
    <name type="scientific">Helobdella robusta</name>
    <name type="common">Californian leech</name>
    <dbReference type="NCBI Taxonomy" id="6412"/>
    <lineage>
        <taxon>Eukaryota</taxon>
        <taxon>Metazoa</taxon>
        <taxon>Spiralia</taxon>
        <taxon>Lophotrochozoa</taxon>
        <taxon>Annelida</taxon>
        <taxon>Clitellata</taxon>
        <taxon>Hirudinea</taxon>
        <taxon>Rhynchobdellida</taxon>
        <taxon>Glossiphoniidae</taxon>
        <taxon>Helobdella</taxon>
    </lineage>
</organism>
<dbReference type="HOGENOM" id="CLU_1706188_0_0_1"/>
<dbReference type="CTD" id="20205857"/>
<dbReference type="Proteomes" id="UP000015101">
    <property type="component" value="Unassembled WGS sequence"/>
</dbReference>
<dbReference type="EMBL" id="AMQM01005687">
    <property type="status" value="NOT_ANNOTATED_CDS"/>
    <property type="molecule type" value="Genomic_DNA"/>
</dbReference>
<dbReference type="eggNOG" id="KOG1803">
    <property type="taxonomic scope" value="Eukaryota"/>
</dbReference>
<reference evidence="4" key="1">
    <citation type="submission" date="2012-12" db="EMBL/GenBank/DDBJ databases">
        <authorList>
            <person name="Hellsten U."/>
            <person name="Grimwood J."/>
            <person name="Chapman J.A."/>
            <person name="Shapiro H."/>
            <person name="Aerts A."/>
            <person name="Otillar R.P."/>
            <person name="Terry A.Y."/>
            <person name="Boore J.L."/>
            <person name="Simakov O."/>
            <person name="Marletaz F."/>
            <person name="Cho S.-J."/>
            <person name="Edsinger-Gonzales E."/>
            <person name="Havlak P."/>
            <person name="Kuo D.-H."/>
            <person name="Larsson T."/>
            <person name="Lv J."/>
            <person name="Arendt D."/>
            <person name="Savage R."/>
            <person name="Osoegawa K."/>
            <person name="de Jong P."/>
            <person name="Lindberg D.R."/>
            <person name="Seaver E.C."/>
            <person name="Weisblat D.A."/>
            <person name="Putnam N.H."/>
            <person name="Grigoriev I.V."/>
            <person name="Rokhsar D.S."/>
        </authorList>
    </citation>
    <scope>NUCLEOTIDE SEQUENCE</scope>
</reference>
<proteinExistence type="predicted"/>
<dbReference type="Pfam" id="PF21138">
    <property type="entry name" value="SMUBP-2_HCS1_1B"/>
    <property type="match status" value="1"/>
</dbReference>
<dbReference type="AlphaFoldDB" id="T1FAK8"/>
<evidence type="ECO:0000313" key="4">
    <source>
        <dbReference type="Proteomes" id="UP000015101"/>
    </source>
</evidence>
<sequence length="154" mass="17623">MDKFIFLMKDLLKRERDAEIEETRLLVENCPLKILERKGQCLLKLRIWRQYVGLFNRTVLVFKKNATDELPAHSLSSGDIVGLSLTSPNEEIIATGIVSKVLQTSISVAFDDVDKLLNLSDDDQYKVIKLANDVTYKRVQRSGCLTLIDDYMNE</sequence>
<feature type="domain" description="Helicase SMUBP-2/HCS1 1B" evidence="1">
    <location>
        <begin position="10"/>
        <end position="130"/>
    </location>
</feature>
<dbReference type="GO" id="GO:0003723">
    <property type="term" value="F:RNA binding"/>
    <property type="evidence" value="ECO:0007669"/>
    <property type="project" value="InterPro"/>
</dbReference>
<dbReference type="STRING" id="6412.T1FAK8"/>
<accession>T1FAK8</accession>
<evidence type="ECO:0000259" key="1">
    <source>
        <dbReference type="Pfam" id="PF21138"/>
    </source>
</evidence>
<dbReference type="EnsemblMetazoa" id="HelroT176492">
    <property type="protein sequence ID" value="HelroP176492"/>
    <property type="gene ID" value="HelroG176492"/>
</dbReference>
<dbReference type="KEGG" id="hro:HELRODRAFT_176492"/>
<reference evidence="2 4" key="2">
    <citation type="journal article" date="2013" name="Nature">
        <title>Insights into bilaterian evolution from three spiralian genomes.</title>
        <authorList>
            <person name="Simakov O."/>
            <person name="Marletaz F."/>
            <person name="Cho S.J."/>
            <person name="Edsinger-Gonzales E."/>
            <person name="Havlak P."/>
            <person name="Hellsten U."/>
            <person name="Kuo D.H."/>
            <person name="Larsson T."/>
            <person name="Lv J."/>
            <person name="Arendt D."/>
            <person name="Savage R."/>
            <person name="Osoegawa K."/>
            <person name="de Jong P."/>
            <person name="Grimwood J."/>
            <person name="Chapman J.A."/>
            <person name="Shapiro H."/>
            <person name="Aerts A."/>
            <person name="Otillar R.P."/>
            <person name="Terry A.Y."/>
            <person name="Boore J.L."/>
            <person name="Grigoriev I.V."/>
            <person name="Lindberg D.R."/>
            <person name="Seaver E.C."/>
            <person name="Weisblat D.A."/>
            <person name="Putnam N.H."/>
            <person name="Rokhsar D.S."/>
        </authorList>
    </citation>
    <scope>NUCLEOTIDE SEQUENCE</scope>
</reference>
<dbReference type="OMA" id="SWHWEDH"/>
<dbReference type="Gene3D" id="2.40.30.270">
    <property type="match status" value="1"/>
</dbReference>
<dbReference type="EMBL" id="KB097070">
    <property type="protein sequence ID" value="ESN99732.1"/>
    <property type="molecule type" value="Genomic_DNA"/>
</dbReference>